<dbReference type="AlphaFoldDB" id="A0A9P1IFK3"/>
<sequence>MSSLKWLIVSTLIYLSTAYPLQEELPTRGPFATDEAGRVIYPITWPNGKLLNTDDSDNYVLDDDSIIQKDDYGKPMGPDGEVLPTDKVGNYIHPYLGKNGEPLPTDINNRPIYPIVSADGTPFPTDASGVYVKSDGSRFVTDSSGQPLDNDNVPLPTDSPGSYVAWEKVLVDGKPFLPGYPSPHGLDLSWIWVELVRVDIFDSRMSLSLTRV</sequence>
<evidence type="ECO:0000313" key="3">
    <source>
        <dbReference type="Proteomes" id="UP001152747"/>
    </source>
</evidence>
<dbReference type="EMBL" id="CANHGI010000002">
    <property type="protein sequence ID" value="CAI5443685.1"/>
    <property type="molecule type" value="Genomic_DNA"/>
</dbReference>
<feature type="signal peptide" evidence="1">
    <location>
        <begin position="1"/>
        <end position="18"/>
    </location>
</feature>
<keyword evidence="3" id="KW-1185">Reference proteome</keyword>
<feature type="chain" id="PRO_5040505213" evidence="1">
    <location>
        <begin position="19"/>
        <end position="212"/>
    </location>
</feature>
<evidence type="ECO:0000313" key="2">
    <source>
        <dbReference type="EMBL" id="CAI5443685.1"/>
    </source>
</evidence>
<accession>A0A9P1IFK3</accession>
<keyword evidence="1" id="KW-0732">Signal</keyword>
<dbReference type="Proteomes" id="UP001152747">
    <property type="component" value="Unassembled WGS sequence"/>
</dbReference>
<name>A0A9P1IFK3_9PELO</name>
<comment type="caution">
    <text evidence="2">The sequence shown here is derived from an EMBL/GenBank/DDBJ whole genome shotgun (WGS) entry which is preliminary data.</text>
</comment>
<organism evidence="2 3">
    <name type="scientific">Caenorhabditis angaria</name>
    <dbReference type="NCBI Taxonomy" id="860376"/>
    <lineage>
        <taxon>Eukaryota</taxon>
        <taxon>Metazoa</taxon>
        <taxon>Ecdysozoa</taxon>
        <taxon>Nematoda</taxon>
        <taxon>Chromadorea</taxon>
        <taxon>Rhabditida</taxon>
        <taxon>Rhabditina</taxon>
        <taxon>Rhabditomorpha</taxon>
        <taxon>Rhabditoidea</taxon>
        <taxon>Rhabditidae</taxon>
        <taxon>Peloderinae</taxon>
        <taxon>Caenorhabditis</taxon>
    </lineage>
</organism>
<gene>
    <name evidence="2" type="ORF">CAMP_LOCUS6322</name>
</gene>
<dbReference type="OrthoDB" id="10045365at2759"/>
<evidence type="ECO:0000256" key="1">
    <source>
        <dbReference type="SAM" id="SignalP"/>
    </source>
</evidence>
<proteinExistence type="predicted"/>
<protein>
    <submittedName>
        <fullName evidence="2">Uncharacterized protein</fullName>
    </submittedName>
</protein>
<reference evidence="2" key="1">
    <citation type="submission" date="2022-11" db="EMBL/GenBank/DDBJ databases">
        <authorList>
            <person name="Kikuchi T."/>
        </authorList>
    </citation>
    <scope>NUCLEOTIDE SEQUENCE</scope>
    <source>
        <strain evidence="2">PS1010</strain>
    </source>
</reference>